<accession>A0A087AJU6</accession>
<proteinExistence type="predicted"/>
<protein>
    <submittedName>
        <fullName evidence="1">Uncharacterized protein</fullName>
    </submittedName>
</protein>
<comment type="caution">
    <text evidence="1">The sequence shown here is derived from an EMBL/GenBank/DDBJ whole genome shotgun (WGS) entry which is preliminary data.</text>
</comment>
<dbReference type="AlphaFoldDB" id="A0A087AJU6"/>
<dbReference type="EMBL" id="JGYW01000004">
    <property type="protein sequence ID" value="KFI59046.1"/>
    <property type="molecule type" value="Genomic_DNA"/>
</dbReference>
<keyword evidence="2" id="KW-1185">Reference proteome</keyword>
<organism evidence="1 2">
    <name type="scientific">Bifidobacterium gallicum DSM 20093 = LMG 11596</name>
    <dbReference type="NCBI Taxonomy" id="561180"/>
    <lineage>
        <taxon>Bacteria</taxon>
        <taxon>Bacillati</taxon>
        <taxon>Actinomycetota</taxon>
        <taxon>Actinomycetes</taxon>
        <taxon>Bifidobacteriales</taxon>
        <taxon>Bifidobacteriaceae</taxon>
        <taxon>Bifidobacterium</taxon>
    </lineage>
</organism>
<evidence type="ECO:0000313" key="2">
    <source>
        <dbReference type="Proteomes" id="UP000029074"/>
    </source>
</evidence>
<reference evidence="1 2" key="1">
    <citation type="submission" date="2014-03" db="EMBL/GenBank/DDBJ databases">
        <title>Genomics of Bifidobacteria.</title>
        <authorList>
            <person name="Ventura M."/>
            <person name="Milani C."/>
            <person name="Lugli G.A."/>
        </authorList>
    </citation>
    <scope>NUCLEOTIDE SEQUENCE [LARGE SCALE GENOMIC DNA]</scope>
    <source>
        <strain evidence="1 2">LMG 11596</strain>
    </source>
</reference>
<dbReference type="Proteomes" id="UP000029074">
    <property type="component" value="Unassembled WGS sequence"/>
</dbReference>
<gene>
    <name evidence="1" type="ORF">BGLCM_0630</name>
</gene>
<sequence length="76" mass="8596">MHTPVPVKAVIVENQVAGHGCVDNSPPPFLPHPPPLYTFSVHNSRQLAVIPMLRHIVVTFVSFYFRHFPMANPYYA</sequence>
<evidence type="ECO:0000313" key="1">
    <source>
        <dbReference type="EMBL" id="KFI59046.1"/>
    </source>
</evidence>
<name>A0A087AJU6_9BIFI</name>